<name>A0A9P7V748_9ASCO</name>
<dbReference type="GO" id="GO:0006303">
    <property type="term" value="P:double-strand break repair via nonhomologous end joining"/>
    <property type="evidence" value="ECO:0007669"/>
    <property type="project" value="TreeGrafter"/>
</dbReference>
<sequence length="680" mass="76509">MVESDPNTIRILLTTDNHVGYKENDPIIGDDSWKTFHEITTIAKDHNVDMIVQGGDLFHVNKPSKKSLYHVIKSLRMNCMGDRPCELELLSDPSAVFDNGFDTVNYEDPNLNISIPVFAISGNHDDSSGEGLLLPLDVLSASGLVNHFGKVVNNEDIVVNPVLLQKGTTKLALYGMGNVRDERLARTFRDGHVKFLRPNVYTEEWFNLFTIHQNHVPHGKTAYIPEVFLPRFLDFVYWGHEHECMGQPILNPETGFDVLQAGSSVATSLSEGEVPDKHVYILNVKGKAYTIEPVKLKTIRPFVMKDIVLKWSNLLPGESSRADVTQYLVNETERLIEEANNKYIGSNKELFDQIDPELQHKYVPLPLIRIRVDYSGGYEFENAVRFSNRFVNRIANIGDVVSFIKKREPSAAAPVSKTKFMDNVGDDSSLVISNPPEAVLQELIDLFLKQTELAIIPENGIHNAVEKYIEQNDKNSLEKYVKQEIKNGTRSILLLEVDKNFSELGVYAKDVLKDVLAKLKVNRQKTEIIDNDNDDDDDDDDDVRDMKPSIIEKAPLPNRKRRTSKKVEVVASSSEDEDVPEDVDVGDDSEDEFVVDEDDEQDEDEGDGHNEVVSDSEEEKPKKRAARTKPATPSIKKTPPVRRDRGKATSGTSRTSTRRSKENVRKNGGKSALLDSILSI</sequence>
<evidence type="ECO:0000256" key="9">
    <source>
        <dbReference type="ARBA" id="ARBA00022763"/>
    </source>
</evidence>
<dbReference type="GO" id="GO:0008296">
    <property type="term" value="F:3'-5'-DNA exonuclease activity"/>
    <property type="evidence" value="ECO:0007669"/>
    <property type="project" value="InterPro"/>
</dbReference>
<dbReference type="Pfam" id="PF04152">
    <property type="entry name" value="Mre11_DNA_bind"/>
    <property type="match status" value="1"/>
</dbReference>
<comment type="similarity">
    <text evidence="4 16 18">Belongs to the MRE11/RAD32 family.</text>
</comment>
<keyword evidence="6 16" id="KW-0540">Nuclease</keyword>
<dbReference type="GO" id="GO:0042138">
    <property type="term" value="P:meiotic DNA double-strand break formation"/>
    <property type="evidence" value="ECO:0007669"/>
    <property type="project" value="TreeGrafter"/>
</dbReference>
<dbReference type="Gene3D" id="3.60.21.10">
    <property type="match status" value="1"/>
</dbReference>
<dbReference type="GO" id="GO:0000723">
    <property type="term" value="P:telomere maintenance"/>
    <property type="evidence" value="ECO:0007669"/>
    <property type="project" value="TreeGrafter"/>
</dbReference>
<keyword evidence="15 16" id="KW-0469">Meiosis</keyword>
<dbReference type="GO" id="GO:0031573">
    <property type="term" value="P:mitotic intra-S DNA damage checkpoint signaling"/>
    <property type="evidence" value="ECO:0007669"/>
    <property type="project" value="TreeGrafter"/>
</dbReference>
<feature type="domain" description="Mre11 DNA-binding" evidence="20">
    <location>
        <begin position="289"/>
        <end position="468"/>
    </location>
</feature>
<organism evidence="21 22">
    <name type="scientific">Scheffersomyces spartinae</name>
    <dbReference type="NCBI Taxonomy" id="45513"/>
    <lineage>
        <taxon>Eukaryota</taxon>
        <taxon>Fungi</taxon>
        <taxon>Dikarya</taxon>
        <taxon>Ascomycota</taxon>
        <taxon>Saccharomycotina</taxon>
        <taxon>Pichiomycetes</taxon>
        <taxon>Debaryomycetaceae</taxon>
        <taxon>Scheffersomyces</taxon>
    </lineage>
</organism>
<keyword evidence="12 16" id="KW-0234">DNA repair</keyword>
<evidence type="ECO:0000256" key="16">
    <source>
        <dbReference type="PIRNR" id="PIRNR000882"/>
    </source>
</evidence>
<comment type="function">
    <text evidence="16">Core component of the MRN complex, which plays a central role in double-strand break (DSB) repair, DNA recombination, maintenance of telomere integrity and meiosis. The MRN complex is involved in the repair of DNA double-strand breaks (DSBs) via homologous recombination (HR), an error-free mechanism which primarily occurs during S and G2 phases. The complex (1) mediates the end resection of damaged DNA, which generates proper single-stranded DNA, a key initial steps in HR, and is (2) required for the recruitment of other repair factors and efficient activation of ATM and ATR upon DNA damage. Within the MRN complex, MRE11 possesses both single-strand endonuclease activity and double-strand-specific 3'-5' exonuclease activity. MRE11 first endonucleolytically cleaves the 5' strand at DNA DSB ends to prevent non-homologous end joining (NHEJ) and licence HR. It then generates a single-stranded DNA gap via 3' to 5' exonucleolytic degradation, which is required for single-strand invasion and recombination.</text>
</comment>
<dbReference type="InterPro" id="IPR041796">
    <property type="entry name" value="Mre11_N"/>
</dbReference>
<evidence type="ECO:0000256" key="15">
    <source>
        <dbReference type="ARBA" id="ARBA00023254"/>
    </source>
</evidence>
<dbReference type="GO" id="GO:0030870">
    <property type="term" value="C:Mre11 complex"/>
    <property type="evidence" value="ECO:0007669"/>
    <property type="project" value="UniProtKB-UniRule"/>
</dbReference>
<keyword evidence="5" id="KW-0158">Chromosome</keyword>
<keyword evidence="10 16" id="KW-0378">Hydrolase</keyword>
<dbReference type="CDD" id="cd00840">
    <property type="entry name" value="MPP_Mre11_N"/>
    <property type="match status" value="1"/>
</dbReference>
<dbReference type="GO" id="GO:0007095">
    <property type="term" value="P:mitotic G2 DNA damage checkpoint signaling"/>
    <property type="evidence" value="ECO:0007669"/>
    <property type="project" value="TreeGrafter"/>
</dbReference>
<evidence type="ECO:0000256" key="1">
    <source>
        <dbReference type="ARBA" id="ARBA00001936"/>
    </source>
</evidence>
<dbReference type="InterPro" id="IPR007281">
    <property type="entry name" value="Mre11_DNA-bd"/>
</dbReference>
<feature type="region of interest" description="Disordered" evidence="19">
    <location>
        <begin position="529"/>
        <end position="680"/>
    </location>
</feature>
<dbReference type="GO" id="GO:0000724">
    <property type="term" value="P:double-strand break repair via homologous recombination"/>
    <property type="evidence" value="ECO:0007669"/>
    <property type="project" value="TreeGrafter"/>
</dbReference>
<evidence type="ECO:0000256" key="18">
    <source>
        <dbReference type="RuleBase" id="RU003447"/>
    </source>
</evidence>
<dbReference type="Pfam" id="PF00149">
    <property type="entry name" value="Metallophos"/>
    <property type="match status" value="1"/>
</dbReference>
<dbReference type="InterPro" id="IPR029052">
    <property type="entry name" value="Metallo-depent_PP-like"/>
</dbReference>
<evidence type="ECO:0000256" key="11">
    <source>
        <dbReference type="ARBA" id="ARBA00022839"/>
    </source>
</evidence>
<dbReference type="InterPro" id="IPR004843">
    <property type="entry name" value="Calcineurin-like_PHP"/>
</dbReference>
<dbReference type="NCBIfam" id="TIGR00583">
    <property type="entry name" value="mre11"/>
    <property type="match status" value="1"/>
</dbReference>
<dbReference type="AlphaFoldDB" id="A0A9P7V748"/>
<evidence type="ECO:0000313" key="21">
    <source>
        <dbReference type="EMBL" id="KAG7192609.1"/>
    </source>
</evidence>
<evidence type="ECO:0000256" key="5">
    <source>
        <dbReference type="ARBA" id="ARBA00022454"/>
    </source>
</evidence>
<dbReference type="GO" id="GO:0000014">
    <property type="term" value="F:single-stranded DNA endodeoxyribonuclease activity"/>
    <property type="evidence" value="ECO:0007669"/>
    <property type="project" value="TreeGrafter"/>
</dbReference>
<evidence type="ECO:0000256" key="6">
    <source>
        <dbReference type="ARBA" id="ARBA00022722"/>
    </source>
</evidence>
<dbReference type="PANTHER" id="PTHR10139">
    <property type="entry name" value="DOUBLE-STRAND BREAK REPAIR PROTEIN MRE11"/>
    <property type="match status" value="1"/>
</dbReference>
<dbReference type="RefSeq" id="XP_043048159.1">
    <property type="nucleotide sequence ID" value="XM_043192495.1"/>
</dbReference>
<dbReference type="EMBL" id="JAHMUF010000017">
    <property type="protein sequence ID" value="KAG7192609.1"/>
    <property type="molecule type" value="Genomic_DNA"/>
</dbReference>
<evidence type="ECO:0000256" key="7">
    <source>
        <dbReference type="ARBA" id="ARBA00022723"/>
    </source>
</evidence>
<comment type="caution">
    <text evidence="21">The sequence shown here is derived from an EMBL/GenBank/DDBJ whole genome shotgun (WGS) entry which is preliminary data.</text>
</comment>
<dbReference type="GO" id="GO:0030145">
    <property type="term" value="F:manganese ion binding"/>
    <property type="evidence" value="ECO:0007669"/>
    <property type="project" value="UniProtKB-UniRule"/>
</dbReference>
<keyword evidence="8 16" id="KW-0255">Endonuclease</keyword>
<dbReference type="PIRSF" id="PIRSF000882">
    <property type="entry name" value="DSB_repair_MRE11"/>
    <property type="match status" value="1"/>
</dbReference>
<dbReference type="InterPro" id="IPR003701">
    <property type="entry name" value="Mre11"/>
</dbReference>
<dbReference type="FunFam" id="3.60.21.10:FF:000011">
    <property type="entry name" value="Double-strand break repair protein"/>
    <property type="match status" value="1"/>
</dbReference>
<evidence type="ECO:0000256" key="17">
    <source>
        <dbReference type="PIRSR" id="PIRSR000882-1"/>
    </source>
</evidence>
<reference evidence="21" key="1">
    <citation type="submission" date="2021-03" db="EMBL/GenBank/DDBJ databases">
        <authorList>
            <person name="Palmer J.M."/>
        </authorList>
    </citation>
    <scope>NUCLEOTIDE SEQUENCE</scope>
    <source>
        <strain evidence="21">ARV_011</strain>
    </source>
</reference>
<dbReference type="SUPFAM" id="SSF56300">
    <property type="entry name" value="Metallo-dependent phosphatases"/>
    <property type="match status" value="1"/>
</dbReference>
<proteinExistence type="inferred from homology"/>
<evidence type="ECO:0000259" key="20">
    <source>
        <dbReference type="SMART" id="SM01347"/>
    </source>
</evidence>
<evidence type="ECO:0000256" key="4">
    <source>
        <dbReference type="ARBA" id="ARBA00009028"/>
    </source>
</evidence>
<dbReference type="GeneID" id="66115083"/>
<evidence type="ECO:0000256" key="13">
    <source>
        <dbReference type="ARBA" id="ARBA00023211"/>
    </source>
</evidence>
<dbReference type="Gene3D" id="3.30.110.110">
    <property type="entry name" value="Mre11, capping domain"/>
    <property type="match status" value="1"/>
</dbReference>
<keyword evidence="7" id="KW-0479">Metal-binding</keyword>
<protein>
    <recommendedName>
        <fullName evidence="16">Double-strand break repair protein</fullName>
    </recommendedName>
</protein>
<dbReference type="OrthoDB" id="30417at2759"/>
<evidence type="ECO:0000256" key="19">
    <source>
        <dbReference type="SAM" id="MobiDB-lite"/>
    </source>
</evidence>
<keyword evidence="22" id="KW-1185">Reference proteome</keyword>
<comment type="subcellular location">
    <subcellularLocation>
        <location evidence="3">Chromosome</location>
    </subcellularLocation>
    <subcellularLocation>
        <location evidence="2 16">Nucleus</location>
    </subcellularLocation>
</comment>
<keyword evidence="9 16" id="KW-0227">DNA damage</keyword>
<gene>
    <name evidence="21" type="primary">MRE11</name>
    <name evidence="21" type="ORF">KQ657_001709</name>
</gene>
<dbReference type="GO" id="GO:0097552">
    <property type="term" value="P:mitochondrial double-strand break repair via homologous recombination"/>
    <property type="evidence" value="ECO:0007669"/>
    <property type="project" value="TreeGrafter"/>
</dbReference>
<evidence type="ECO:0000256" key="10">
    <source>
        <dbReference type="ARBA" id="ARBA00022801"/>
    </source>
</evidence>
<accession>A0A9P7V748</accession>
<keyword evidence="11 16" id="KW-0269">Exonuclease</keyword>
<dbReference type="Proteomes" id="UP000790833">
    <property type="component" value="Unassembled WGS sequence"/>
</dbReference>
<evidence type="ECO:0000256" key="3">
    <source>
        <dbReference type="ARBA" id="ARBA00004286"/>
    </source>
</evidence>
<dbReference type="PANTHER" id="PTHR10139:SF1">
    <property type="entry name" value="DOUBLE-STRAND BREAK REPAIR PROTEIN MRE11"/>
    <property type="match status" value="1"/>
</dbReference>
<keyword evidence="13 16" id="KW-0464">Manganese</keyword>
<keyword evidence="14 16" id="KW-0539">Nucleus</keyword>
<comment type="cofactor">
    <cofactor evidence="1 16">
        <name>Mn(2+)</name>
        <dbReference type="ChEBI" id="CHEBI:29035"/>
    </cofactor>
</comment>
<evidence type="ECO:0000313" key="22">
    <source>
        <dbReference type="Proteomes" id="UP000790833"/>
    </source>
</evidence>
<dbReference type="InterPro" id="IPR038487">
    <property type="entry name" value="Mre11_capping_dom"/>
</dbReference>
<feature type="compositionally biased region" description="Acidic residues" evidence="19">
    <location>
        <begin position="529"/>
        <end position="543"/>
    </location>
</feature>
<dbReference type="SMART" id="SM01347">
    <property type="entry name" value="Mre11_DNA_bind"/>
    <property type="match status" value="1"/>
</dbReference>
<feature type="active site" description="Proton donor" evidence="17">
    <location>
        <position position="124"/>
    </location>
</feature>
<feature type="compositionally biased region" description="Acidic residues" evidence="19">
    <location>
        <begin position="574"/>
        <end position="606"/>
    </location>
</feature>
<evidence type="ECO:0000256" key="14">
    <source>
        <dbReference type="ARBA" id="ARBA00023242"/>
    </source>
</evidence>
<evidence type="ECO:0000256" key="8">
    <source>
        <dbReference type="ARBA" id="ARBA00022759"/>
    </source>
</evidence>
<evidence type="ECO:0000256" key="2">
    <source>
        <dbReference type="ARBA" id="ARBA00004123"/>
    </source>
</evidence>
<evidence type="ECO:0000256" key="12">
    <source>
        <dbReference type="ARBA" id="ARBA00023204"/>
    </source>
</evidence>
<dbReference type="GO" id="GO:0035861">
    <property type="term" value="C:site of double-strand break"/>
    <property type="evidence" value="ECO:0007669"/>
    <property type="project" value="TreeGrafter"/>
</dbReference>